<sequence length="264" mass="29480">MFYVVLDELIDVSDPGWKQAICDRDHELVAIALGAVNRMLAVYRDIDVNRIGASSFHVIELVRGDLSNISVVVVDETLNQISDFSVTWPGYRTMGFGEAITREPKVVDAIRTCLASGTEIPMERELLTSARNHHWRRQLRLVPVEANTAFESYAFSALKRAAPGAVFPDSIDVFRKLQELDSALANAAAVNSKTFTRWFDPAIQGWKGLLCAELKLWHSGCYELRNKVIHRGYNVVTEGEADAAIKHTMTAISMVENCIQTLIL</sequence>
<evidence type="ECO:0000313" key="2">
    <source>
        <dbReference type="Proteomes" id="UP000510621"/>
    </source>
</evidence>
<protein>
    <submittedName>
        <fullName evidence="1">Uncharacterized protein</fullName>
    </submittedName>
</protein>
<reference evidence="1" key="1">
    <citation type="submission" date="2020-06" db="EMBL/GenBank/DDBJ databases">
        <title>Analysis procedures for assessing recovery of high quality, complete, closed genomes from Nanopore long read metagenome sequencing.</title>
        <authorList>
            <person name="Bessarab I."/>
            <person name="Arumugam K."/>
            <person name="Haryono M."/>
            <person name="Liu X."/>
            <person name="Roy S."/>
            <person name="Zuniga-Montanez R.E."/>
            <person name="Qiu G."/>
            <person name="Drautz-Moses D.I."/>
            <person name="Law Y.Y."/>
            <person name="Wuertz S."/>
            <person name="Lauro F.M."/>
            <person name="Huson D.H."/>
            <person name="Williams R.B."/>
        </authorList>
    </citation>
    <scope>NUCLEOTIDE SEQUENCE [LARGE SCALE GENOMIC DNA]</scope>
    <source>
        <strain evidence="1">SSD2</strain>
    </source>
</reference>
<dbReference type="Proteomes" id="UP000510621">
    <property type="component" value="Chromosome"/>
</dbReference>
<name>A0A7L6AQZ4_9GAMM</name>
<keyword evidence="2" id="KW-1185">Reference proteome</keyword>
<proteinExistence type="predicted"/>
<dbReference type="EMBL" id="CP059265">
    <property type="protein sequence ID" value="QLQ31483.1"/>
    <property type="molecule type" value="Genomic_DNA"/>
</dbReference>
<dbReference type="KEGG" id="this:HZT40_07615"/>
<accession>A0A7L6AQZ4</accession>
<organism evidence="1 2">
    <name type="scientific">Candidatus Thiothrix singaporensis</name>
    <dbReference type="NCBI Taxonomy" id="2799669"/>
    <lineage>
        <taxon>Bacteria</taxon>
        <taxon>Pseudomonadati</taxon>
        <taxon>Pseudomonadota</taxon>
        <taxon>Gammaproteobacteria</taxon>
        <taxon>Thiotrichales</taxon>
        <taxon>Thiotrichaceae</taxon>
        <taxon>Thiothrix</taxon>
    </lineage>
</organism>
<gene>
    <name evidence="1" type="ORF">HZT40_07615</name>
</gene>
<dbReference type="AlphaFoldDB" id="A0A7L6AQZ4"/>
<evidence type="ECO:0000313" key="1">
    <source>
        <dbReference type="EMBL" id="QLQ31483.1"/>
    </source>
</evidence>